<sequence length="1383" mass="158719">MPGQPASDKGRSDNTGIAARHSSVRHRPLLPKQYSLAQQQHEQQQLQQHQQFSEEQQLRQEQLPKTPAAMDSKKPPGTRISIRINDSDDVVSGSTRRHVQYRRQELKQLRRQRFESASSNTGDSIDTGRDYSALQRRRNSRPVREVRTNRPPGFFRNLIIAPSISPSIKKKDDVIMTPLMQAYYNGELNKLESMLTGSNLYECHKCHQTLADIAAADGHLHVLDILHNRGVDFNKKNPGNYVPLHYAVESQQTRVMRKLVALGANPNIPLPSGEYPLHRACGFQTNDVLSCLLRICKADVDVSDRQGNSPLHRACLEDSTIHVKTLLEYCSQDVINLKGYEGKTALHIAVINQNRNITAMLLNNGAFVDIQSDSKKTVIDQVLGLGSVVLMSDLAYFFTQEMTKSEARSFSELFQDPQFQQYLNFLDAVDNEFQLCQIKYDELSRDEEAELLSKLEKDDKIDLIEFKDVVLKLLQTEAIHVLLDPGNKDVLLKTCSNIVRYVLFREDSVMLERIMNCGLIWFEIRAHIEEHIDELYVHTPNRGNNGIVSHLTNNFISDHRLDREAFTRFYGQKCSNFKLRAYREVEFQAQSDYMRHPMDTLVMWSIFTGRFKLTEILLRQEKFDVVPLGLYCASVLRAFATIPSMSVDAAEMEQLASTCELFAAQIVKNVYQLDTSFNKQTTVDYLLLRLPSYGDITCIQLAARNSSSKFLQTEAGQEALNKSWFGFLLHINTYVREVLIWLGLIPLNLFIPVILLYLEKKYTEKANKLDKNAELFQKDSAKTSGNPSCDFLLPESMRSAQENNPTPVMARRTRSSELRPLVRSREQLSQSMTTLNSMPEFVTKETENEETASSYSPDGPSIFSWEYIRLLFSLLYGFYRIPAVKFRYHAISHIILLLLLSYIVLLEFDYELSAPEVIAYTIIFGFLMEELAEFVQYLLLHETISDFFSSKWNIIDLLALLSAVIGFALRISRYDRSIPTHERSLEMAFDDTLWYNARLFLGTSCMLYWVRLLYISTVLEELGPKLKMIATMIIKDMMPFLFILFIFILGFGVLIHGLLFPNGYYAWNSDKMTTSEVLVAMFRICFYSMVGEYSLDLIEGDSECDDIYNNKTKNGKSCPHQFGRYLVPNLVMPLYVIITEILLLNLIIALFSRTIEEIDSRSKALWQFERHELIEEFQTRSCLPPPFNIFDIFRRVLGRNWRSYRRESRGAPQQSSDEKKELDKELVLQFLLYQAFSLRNNREKFMASSSPKEEDEKDELLARLREMIKEELAKNNKAAAAAAAEAAATGSWAVGEARIDDTRGTLMETTPSRVKLQSPKQQSAQRPKPADEQPVTLQPQVSQEDAKAPKRRDDQWPLMSEMIETNVVEAALRFCANWLTGVC</sequence>
<feature type="transmembrane region" description="Helical" evidence="7">
    <location>
        <begin position="738"/>
        <end position="758"/>
    </location>
</feature>
<dbReference type="InterPro" id="IPR057366">
    <property type="entry name" value="TRPM-like"/>
</dbReference>
<comment type="subcellular location">
    <subcellularLocation>
        <location evidence="1">Membrane</location>
        <topology evidence="1">Multi-pass membrane protein</topology>
    </subcellularLocation>
</comment>
<evidence type="ECO:0000256" key="6">
    <source>
        <dbReference type="SAM" id="MobiDB-lite"/>
    </source>
</evidence>
<proteinExistence type="predicted"/>
<evidence type="ECO:0000256" key="3">
    <source>
        <dbReference type="ARBA" id="ARBA00022989"/>
    </source>
</evidence>
<feature type="transmembrane region" description="Helical" evidence="7">
    <location>
        <begin position="993"/>
        <end position="1019"/>
    </location>
</feature>
<dbReference type="SUPFAM" id="SSF48403">
    <property type="entry name" value="Ankyrin repeat"/>
    <property type="match status" value="1"/>
</dbReference>
<keyword evidence="3 7" id="KW-1133">Transmembrane helix</keyword>
<feature type="domain" description="TRPM-like" evidence="9">
    <location>
        <begin position="550"/>
        <end position="711"/>
    </location>
</feature>
<keyword evidence="5" id="KW-0040">ANK repeat</keyword>
<evidence type="ECO:0000259" key="8">
    <source>
        <dbReference type="Pfam" id="PF00520"/>
    </source>
</evidence>
<dbReference type="PANTHER" id="PTHR13800:SF1">
    <property type="entry name" value="TRANSIENT RECEPTOR POTENTIAL CATION CHANNEL TRPM"/>
    <property type="match status" value="1"/>
</dbReference>
<dbReference type="Pfam" id="PF00520">
    <property type="entry name" value="Ion_trans"/>
    <property type="match status" value="1"/>
</dbReference>
<reference evidence="11" key="1">
    <citation type="submission" date="2016-11" db="UniProtKB">
        <authorList>
            <consortium name="WormBaseParasite"/>
        </authorList>
    </citation>
    <scope>IDENTIFICATION</scope>
</reference>
<evidence type="ECO:0000256" key="1">
    <source>
        <dbReference type="ARBA" id="ARBA00004141"/>
    </source>
</evidence>
<evidence type="ECO:0000256" key="2">
    <source>
        <dbReference type="ARBA" id="ARBA00022692"/>
    </source>
</evidence>
<evidence type="ECO:0000259" key="9">
    <source>
        <dbReference type="Pfam" id="PF25508"/>
    </source>
</evidence>
<dbReference type="PROSITE" id="PS50088">
    <property type="entry name" value="ANK_REPEAT"/>
    <property type="match status" value="2"/>
</dbReference>
<evidence type="ECO:0000256" key="5">
    <source>
        <dbReference type="PROSITE-ProRule" id="PRU00023"/>
    </source>
</evidence>
<dbReference type="Gene3D" id="1.25.40.20">
    <property type="entry name" value="Ankyrin repeat-containing domain"/>
    <property type="match status" value="1"/>
</dbReference>
<accession>A0A1I8J451</accession>
<feature type="region of interest" description="Disordered" evidence="6">
    <location>
        <begin position="1"/>
        <end position="148"/>
    </location>
</feature>
<evidence type="ECO:0000256" key="4">
    <source>
        <dbReference type="ARBA" id="ARBA00023136"/>
    </source>
</evidence>
<keyword evidence="2 7" id="KW-0812">Transmembrane</keyword>
<feature type="transmembrane region" description="Helical" evidence="7">
    <location>
        <begin position="1040"/>
        <end position="1060"/>
    </location>
</feature>
<feature type="compositionally biased region" description="Basic and acidic residues" evidence="6">
    <location>
        <begin position="1344"/>
        <end position="1355"/>
    </location>
</feature>
<dbReference type="InterPro" id="IPR002110">
    <property type="entry name" value="Ankyrin_rpt"/>
</dbReference>
<dbReference type="PROSITE" id="PS50297">
    <property type="entry name" value="ANK_REP_REGION"/>
    <property type="match status" value="2"/>
</dbReference>
<feature type="repeat" description="ANK" evidence="5">
    <location>
        <begin position="341"/>
        <end position="373"/>
    </location>
</feature>
<feature type="transmembrane region" description="Helical" evidence="7">
    <location>
        <begin position="886"/>
        <end position="905"/>
    </location>
</feature>
<dbReference type="InterPro" id="IPR050927">
    <property type="entry name" value="TRPM"/>
</dbReference>
<dbReference type="WBParaSite" id="maker-uti_cns_0045661-snap-gene-0.7-mRNA-1">
    <property type="protein sequence ID" value="maker-uti_cns_0045661-snap-gene-0.7-mRNA-1"/>
    <property type="gene ID" value="maker-uti_cns_0045661-snap-gene-0.7"/>
</dbReference>
<name>A0A1I8J451_9PLAT</name>
<dbReference type="PANTHER" id="PTHR13800">
    <property type="entry name" value="TRANSIENT RECEPTOR POTENTIAL CATION CHANNEL, SUBFAMILY M, MEMBER 6"/>
    <property type="match status" value="1"/>
</dbReference>
<dbReference type="Proteomes" id="UP000095280">
    <property type="component" value="Unplaced"/>
</dbReference>
<dbReference type="InterPro" id="IPR036770">
    <property type="entry name" value="Ankyrin_rpt-contain_sf"/>
</dbReference>
<feature type="domain" description="Ion transport" evidence="8">
    <location>
        <begin position="894"/>
        <end position="1162"/>
    </location>
</feature>
<feature type="transmembrane region" description="Helical" evidence="7">
    <location>
        <begin position="917"/>
        <end position="940"/>
    </location>
</feature>
<feature type="region of interest" description="Disordered" evidence="6">
    <location>
        <begin position="1308"/>
        <end position="1356"/>
    </location>
</feature>
<feature type="compositionally biased region" description="Polar residues" evidence="6">
    <location>
        <begin position="115"/>
        <end position="124"/>
    </location>
</feature>
<keyword evidence="4 7" id="KW-0472">Membrane</keyword>
<keyword evidence="10" id="KW-1185">Reference proteome</keyword>
<dbReference type="GO" id="GO:0030001">
    <property type="term" value="P:metal ion transport"/>
    <property type="evidence" value="ECO:0007669"/>
    <property type="project" value="TreeGrafter"/>
</dbReference>
<organism evidence="10 11">
    <name type="scientific">Macrostomum lignano</name>
    <dbReference type="NCBI Taxonomy" id="282301"/>
    <lineage>
        <taxon>Eukaryota</taxon>
        <taxon>Metazoa</taxon>
        <taxon>Spiralia</taxon>
        <taxon>Lophotrochozoa</taxon>
        <taxon>Platyhelminthes</taxon>
        <taxon>Rhabditophora</taxon>
        <taxon>Macrostomorpha</taxon>
        <taxon>Macrostomida</taxon>
        <taxon>Macrostomidae</taxon>
        <taxon>Macrostomum</taxon>
    </lineage>
</organism>
<protein>
    <submittedName>
        <fullName evidence="11">ANK_REP_REGION domain-containing protein</fullName>
    </submittedName>
</protein>
<dbReference type="GO" id="GO:0005261">
    <property type="term" value="F:monoatomic cation channel activity"/>
    <property type="evidence" value="ECO:0007669"/>
    <property type="project" value="TreeGrafter"/>
</dbReference>
<feature type="repeat" description="ANK" evidence="5">
    <location>
        <begin position="239"/>
        <end position="268"/>
    </location>
</feature>
<feature type="transmembrane region" description="Helical" evidence="7">
    <location>
        <begin position="1130"/>
        <end position="1151"/>
    </location>
</feature>
<feature type="compositionally biased region" description="Basic and acidic residues" evidence="6">
    <location>
        <begin position="102"/>
        <end position="114"/>
    </location>
</feature>
<evidence type="ECO:0000313" key="11">
    <source>
        <dbReference type="WBParaSite" id="maker-uti_cns_0045661-snap-gene-0.7-mRNA-1"/>
    </source>
</evidence>
<evidence type="ECO:0000313" key="10">
    <source>
        <dbReference type="Proteomes" id="UP000095280"/>
    </source>
</evidence>
<evidence type="ECO:0000256" key="7">
    <source>
        <dbReference type="SAM" id="Phobius"/>
    </source>
</evidence>
<dbReference type="GO" id="GO:0005886">
    <property type="term" value="C:plasma membrane"/>
    <property type="evidence" value="ECO:0007669"/>
    <property type="project" value="TreeGrafter"/>
</dbReference>
<dbReference type="InterPro" id="IPR005821">
    <property type="entry name" value="Ion_trans_dom"/>
</dbReference>
<feature type="transmembrane region" description="Helical" evidence="7">
    <location>
        <begin position="952"/>
        <end position="973"/>
    </location>
</feature>
<dbReference type="Pfam" id="PF25508">
    <property type="entry name" value="TRPM2"/>
    <property type="match status" value="1"/>
</dbReference>
<feature type="compositionally biased region" description="Low complexity" evidence="6">
    <location>
        <begin position="33"/>
        <end position="63"/>
    </location>
</feature>
<dbReference type="Pfam" id="PF12796">
    <property type="entry name" value="Ank_2"/>
    <property type="match status" value="2"/>
</dbReference>
<dbReference type="SMART" id="SM00248">
    <property type="entry name" value="ANK"/>
    <property type="match status" value="5"/>
</dbReference>